<evidence type="ECO:0000313" key="1">
    <source>
        <dbReference type="EMBL" id="KAK4196973.1"/>
    </source>
</evidence>
<proteinExistence type="predicted"/>
<dbReference type="AlphaFoldDB" id="A0AAN7ART1"/>
<organism evidence="1 2">
    <name type="scientific">Triangularia verruculosa</name>
    <dbReference type="NCBI Taxonomy" id="2587418"/>
    <lineage>
        <taxon>Eukaryota</taxon>
        <taxon>Fungi</taxon>
        <taxon>Dikarya</taxon>
        <taxon>Ascomycota</taxon>
        <taxon>Pezizomycotina</taxon>
        <taxon>Sordariomycetes</taxon>
        <taxon>Sordariomycetidae</taxon>
        <taxon>Sordariales</taxon>
        <taxon>Podosporaceae</taxon>
        <taxon>Triangularia</taxon>
    </lineage>
</organism>
<evidence type="ECO:0000313" key="2">
    <source>
        <dbReference type="Proteomes" id="UP001303160"/>
    </source>
</evidence>
<protein>
    <submittedName>
        <fullName evidence="1">Uncharacterized protein</fullName>
    </submittedName>
</protein>
<name>A0AAN7ART1_9PEZI</name>
<reference evidence="1" key="2">
    <citation type="submission" date="2023-05" db="EMBL/GenBank/DDBJ databases">
        <authorList>
            <consortium name="Lawrence Berkeley National Laboratory"/>
            <person name="Steindorff A."/>
            <person name="Hensen N."/>
            <person name="Bonometti L."/>
            <person name="Westerberg I."/>
            <person name="Brannstrom I.O."/>
            <person name="Guillou S."/>
            <person name="Cros-Aarteil S."/>
            <person name="Calhoun S."/>
            <person name="Haridas S."/>
            <person name="Kuo A."/>
            <person name="Mondo S."/>
            <person name="Pangilinan J."/>
            <person name="Riley R."/>
            <person name="Labutti K."/>
            <person name="Andreopoulos B."/>
            <person name="Lipzen A."/>
            <person name="Chen C."/>
            <person name="Yanf M."/>
            <person name="Daum C."/>
            <person name="Ng V."/>
            <person name="Clum A."/>
            <person name="Ohm R."/>
            <person name="Martin F."/>
            <person name="Silar P."/>
            <person name="Natvig D."/>
            <person name="Lalanne C."/>
            <person name="Gautier V."/>
            <person name="Ament-Velasquez S.L."/>
            <person name="Kruys A."/>
            <person name="Hutchinson M.I."/>
            <person name="Powell A.J."/>
            <person name="Barry K."/>
            <person name="Miller A.N."/>
            <person name="Grigoriev I.V."/>
            <person name="Debuchy R."/>
            <person name="Gladieux P."/>
            <person name="Thoren M.H."/>
            <person name="Johannesson H."/>
        </authorList>
    </citation>
    <scope>NUCLEOTIDE SEQUENCE</scope>
    <source>
        <strain evidence="1">CBS 315.58</strain>
    </source>
</reference>
<dbReference type="Proteomes" id="UP001303160">
    <property type="component" value="Unassembled WGS sequence"/>
</dbReference>
<dbReference type="EMBL" id="MU863973">
    <property type="protein sequence ID" value="KAK4196973.1"/>
    <property type="molecule type" value="Genomic_DNA"/>
</dbReference>
<keyword evidence="2" id="KW-1185">Reference proteome</keyword>
<accession>A0AAN7ART1</accession>
<comment type="caution">
    <text evidence="1">The sequence shown here is derived from an EMBL/GenBank/DDBJ whole genome shotgun (WGS) entry which is preliminary data.</text>
</comment>
<gene>
    <name evidence="1" type="ORF">QBC40DRAFT_309493</name>
</gene>
<dbReference type="Gene3D" id="3.40.50.720">
    <property type="entry name" value="NAD(P)-binding Rossmann-like Domain"/>
    <property type="match status" value="1"/>
</dbReference>
<reference evidence="1" key="1">
    <citation type="journal article" date="2023" name="Mol. Phylogenet. Evol.">
        <title>Genome-scale phylogeny and comparative genomics of the fungal order Sordariales.</title>
        <authorList>
            <person name="Hensen N."/>
            <person name="Bonometti L."/>
            <person name="Westerberg I."/>
            <person name="Brannstrom I.O."/>
            <person name="Guillou S."/>
            <person name="Cros-Aarteil S."/>
            <person name="Calhoun S."/>
            <person name="Haridas S."/>
            <person name="Kuo A."/>
            <person name="Mondo S."/>
            <person name="Pangilinan J."/>
            <person name="Riley R."/>
            <person name="LaButti K."/>
            <person name="Andreopoulos B."/>
            <person name="Lipzen A."/>
            <person name="Chen C."/>
            <person name="Yan M."/>
            <person name="Daum C."/>
            <person name="Ng V."/>
            <person name="Clum A."/>
            <person name="Steindorff A."/>
            <person name="Ohm R.A."/>
            <person name="Martin F."/>
            <person name="Silar P."/>
            <person name="Natvig D.O."/>
            <person name="Lalanne C."/>
            <person name="Gautier V."/>
            <person name="Ament-Velasquez S.L."/>
            <person name="Kruys A."/>
            <person name="Hutchinson M.I."/>
            <person name="Powell A.J."/>
            <person name="Barry K."/>
            <person name="Miller A.N."/>
            <person name="Grigoriev I.V."/>
            <person name="Debuchy R."/>
            <person name="Gladieux P."/>
            <person name="Hiltunen Thoren M."/>
            <person name="Johannesson H."/>
        </authorList>
    </citation>
    <scope>NUCLEOTIDE SEQUENCE</scope>
    <source>
        <strain evidence="1">CBS 315.58</strain>
    </source>
</reference>
<sequence length="232" mass="25651">MKTIIVNSTGLVGDTIAFQCLANRDIQDVYILSAAMPQAYATKARHLAHQDFMSYEPELIEKLAGAQGCIWALPPKSCVGGRLRSSERRRSISDDWFNWDSLASEVEALAVSDDYFVEVETEAGKRVTVDYSLGAAKAFLDQVIRHLPPASERPFRFAFVSWTATSLDEDEVEEEMELLRERLGNNVEVTIVPVGKFSPAHPETEANPSLSEAILAGKLADAVIESFLDTKL</sequence>